<evidence type="ECO:0000256" key="6">
    <source>
        <dbReference type="ARBA" id="ARBA00023002"/>
    </source>
</evidence>
<dbReference type="PANTHER" id="PTHR43098:SF4">
    <property type="entry name" value="BLR3857 PROTEIN"/>
    <property type="match status" value="1"/>
</dbReference>
<sequence>MQANDPRWDFDPAALKEKYRQERERRLRADGNAQYVEIAGELSRFAADPHADPALRRAPQSDTFDAIVIGGGFGGLLAAARLREAGFARIRIIEKGADFGGTWYWNRYPGAACDIESYVYLPLLEEVGTMPTEKYAKAPEILAHTQAIGRHFDLYRDALFQTEATSLRWDEAGARWQVGTDRGDRLQARFLVLTTGPLNKPKLPGIPGLEHFAGHSFHTSRWDYAYTGGDHRGGMAGLAGKRVGIIGTGATAVQCAPHVAEAAGHLYVFQRTPSSIDVRNNQPTDPAWAASLGPGWQQQRMDNFNNLVCGIPQAEDLVNDGWTDIMRLVRPDRSVADPVQAMQMADYAKMEQIRARVDHVVRDPATAAALKPWYRQFCKRPCFHDGYLDMFNRANVTLVDTAGRGVERITPAGAVVDGREYPLDCLIFATGFEVGTGFERRAGFELHGRGGLSLSDKWAEGASTLHGLLTRDFPNCFIVSVTQSGQSPNFPHMLNEQAHHIAYVAARCVAEGADTVEPSAASEAAWTATIVSAGTRRAAYQAECTPGYYNAEGKLSAREIRNGPYGPGAAAFIDILQAWRASGDCAGLEFGRVSEEVRA</sequence>
<gene>
    <name evidence="9" type="ORF">BKK80_04435</name>
</gene>
<dbReference type="Gene3D" id="3.50.50.60">
    <property type="entry name" value="FAD/NAD(P)-binding domain"/>
    <property type="match status" value="3"/>
</dbReference>
<dbReference type="InterPro" id="IPR050775">
    <property type="entry name" value="FAD-binding_Monooxygenases"/>
</dbReference>
<organism evidence="9 10">
    <name type="scientific">Cupriavidus malaysiensis</name>
    <dbReference type="NCBI Taxonomy" id="367825"/>
    <lineage>
        <taxon>Bacteria</taxon>
        <taxon>Pseudomonadati</taxon>
        <taxon>Pseudomonadota</taxon>
        <taxon>Betaproteobacteria</taxon>
        <taxon>Burkholderiales</taxon>
        <taxon>Burkholderiaceae</taxon>
        <taxon>Cupriavidus</taxon>
    </lineage>
</organism>
<dbReference type="Proteomes" id="UP000177515">
    <property type="component" value="Chromosome 1"/>
</dbReference>
<dbReference type="SUPFAM" id="SSF51905">
    <property type="entry name" value="FAD/NAD(P)-binding domain"/>
    <property type="match status" value="1"/>
</dbReference>
<comment type="cofactor">
    <cofactor evidence="1">
        <name>FAD</name>
        <dbReference type="ChEBI" id="CHEBI:57692"/>
    </cofactor>
</comment>
<accession>A0A1D9HZ87</accession>
<dbReference type="GO" id="GO:0004497">
    <property type="term" value="F:monooxygenase activity"/>
    <property type="evidence" value="ECO:0007669"/>
    <property type="project" value="UniProtKB-KW"/>
</dbReference>
<proteinExistence type="inferred from homology"/>
<evidence type="ECO:0000313" key="10">
    <source>
        <dbReference type="Proteomes" id="UP000177515"/>
    </source>
</evidence>
<evidence type="ECO:0000256" key="2">
    <source>
        <dbReference type="ARBA" id="ARBA00010139"/>
    </source>
</evidence>
<evidence type="ECO:0000256" key="7">
    <source>
        <dbReference type="ARBA" id="ARBA00023033"/>
    </source>
</evidence>
<keyword evidence="5" id="KW-0521">NADP</keyword>
<evidence type="ECO:0000259" key="8">
    <source>
        <dbReference type="Pfam" id="PF07992"/>
    </source>
</evidence>
<dbReference type="PANTHER" id="PTHR43098">
    <property type="entry name" value="L-ORNITHINE N(5)-MONOOXYGENASE-RELATED"/>
    <property type="match status" value="1"/>
</dbReference>
<dbReference type="InterPro" id="IPR023753">
    <property type="entry name" value="FAD/NAD-binding_dom"/>
</dbReference>
<dbReference type="EMBL" id="CP017754">
    <property type="protein sequence ID" value="AOZ05156.1"/>
    <property type="molecule type" value="Genomic_DNA"/>
</dbReference>
<evidence type="ECO:0000256" key="4">
    <source>
        <dbReference type="ARBA" id="ARBA00022827"/>
    </source>
</evidence>
<protein>
    <submittedName>
        <fullName evidence="9">Monooxygenase</fullName>
    </submittedName>
</protein>
<dbReference type="InterPro" id="IPR036188">
    <property type="entry name" value="FAD/NAD-bd_sf"/>
</dbReference>
<evidence type="ECO:0000313" key="9">
    <source>
        <dbReference type="EMBL" id="AOZ05156.1"/>
    </source>
</evidence>
<keyword evidence="7 9" id="KW-0503">Monooxygenase</keyword>
<evidence type="ECO:0000256" key="3">
    <source>
        <dbReference type="ARBA" id="ARBA00022630"/>
    </source>
</evidence>
<comment type="similarity">
    <text evidence="2">Belongs to the FAD-binding monooxygenase family.</text>
</comment>
<keyword evidence="3" id="KW-0285">Flavoprotein</keyword>
<dbReference type="PRINTS" id="PR00411">
    <property type="entry name" value="PNDRDTASEI"/>
</dbReference>
<evidence type="ECO:0000256" key="5">
    <source>
        <dbReference type="ARBA" id="ARBA00022857"/>
    </source>
</evidence>
<dbReference type="Pfam" id="PF07992">
    <property type="entry name" value="Pyr_redox_2"/>
    <property type="match status" value="1"/>
</dbReference>
<evidence type="ECO:0000256" key="1">
    <source>
        <dbReference type="ARBA" id="ARBA00001974"/>
    </source>
</evidence>
<keyword evidence="10" id="KW-1185">Reference proteome</keyword>
<name>A0A1D9HZ87_9BURK</name>
<feature type="domain" description="FAD/NAD(P)-binding" evidence="8">
    <location>
        <begin position="65"/>
        <end position="273"/>
    </location>
</feature>
<reference evidence="9 10" key="1">
    <citation type="submission" date="2016-10" db="EMBL/GenBank/DDBJ databases">
        <title>Complete genome sequences of three Cupriavidus strains isolated from various Malaysian environments.</title>
        <authorList>
            <person name="Abdullah A.A.-A."/>
            <person name="Shafie N.A.H."/>
            <person name="Lau N.S."/>
        </authorList>
    </citation>
    <scope>NUCLEOTIDE SEQUENCE [LARGE SCALE GENOMIC DNA]</scope>
    <source>
        <strain evidence="9 10">USMAA1020</strain>
    </source>
</reference>
<dbReference type="RefSeq" id="WP_071011114.1">
    <property type="nucleotide sequence ID" value="NZ_CP017754.1"/>
</dbReference>
<keyword evidence="4" id="KW-0274">FAD</keyword>
<keyword evidence="6" id="KW-0560">Oxidoreductase</keyword>